<organism evidence="1 2">
    <name type="scientific">Mesobacillus boroniphilus</name>
    <dbReference type="NCBI Taxonomy" id="308892"/>
    <lineage>
        <taxon>Bacteria</taxon>
        <taxon>Bacillati</taxon>
        <taxon>Bacillota</taxon>
        <taxon>Bacilli</taxon>
        <taxon>Bacillales</taxon>
        <taxon>Bacillaceae</taxon>
        <taxon>Mesobacillus</taxon>
    </lineage>
</organism>
<dbReference type="EMBL" id="QTKX01000003">
    <property type="protein sequence ID" value="MBS8266585.1"/>
    <property type="molecule type" value="Genomic_DNA"/>
</dbReference>
<keyword evidence="2" id="KW-1185">Reference proteome</keyword>
<name>A0A944CPQ6_9BACI</name>
<evidence type="ECO:0000313" key="2">
    <source>
        <dbReference type="Proteomes" id="UP000761411"/>
    </source>
</evidence>
<sequence length="203" mass="24679">MQRYLKEREDFVKENWFSGHVATVIQHGPVKILEWKNPLQEVHSFKYVFLNGDLFISAEYCHAVFHFPWNVKIEELAKMNINECMFYYKCSYSKMWNFNPELAMEQLLGWKNRMKKEITEEHFYIYKEFYLQIEELIWQSEDVEDYEERLKNNFSKPHPFGKEYSSLIHLGKEYSIVFIAYLLGLQLANEQLRRERLQKGSFT</sequence>
<dbReference type="Proteomes" id="UP000761411">
    <property type="component" value="Unassembled WGS sequence"/>
</dbReference>
<dbReference type="RefSeq" id="WP_213372003.1">
    <property type="nucleotide sequence ID" value="NZ_QTKX01000003.1"/>
</dbReference>
<dbReference type="AlphaFoldDB" id="A0A944CPQ6"/>
<gene>
    <name evidence="1" type="ORF">DYI25_19360</name>
</gene>
<reference evidence="1 2" key="1">
    <citation type="journal article" date="2021" name="Microorganisms">
        <title>Bacterial Dimethylsulfoniopropionate Biosynthesis in the East China Sea.</title>
        <authorList>
            <person name="Liu J."/>
            <person name="Zhang Y."/>
            <person name="Liu J."/>
            <person name="Zhong H."/>
            <person name="Williams B.T."/>
            <person name="Zheng Y."/>
            <person name="Curson A.R.J."/>
            <person name="Sun C."/>
            <person name="Sun H."/>
            <person name="Song D."/>
            <person name="Wagner Mackenzie B."/>
            <person name="Bermejo Martinez A."/>
            <person name="Todd J.D."/>
            <person name="Zhang X.H."/>
        </authorList>
    </citation>
    <scope>NUCLEOTIDE SEQUENCE [LARGE SCALE GENOMIC DNA]</scope>
    <source>
        <strain evidence="1 2">ESS08</strain>
    </source>
</reference>
<evidence type="ECO:0000313" key="1">
    <source>
        <dbReference type="EMBL" id="MBS8266585.1"/>
    </source>
</evidence>
<accession>A0A944CPQ6</accession>
<protein>
    <submittedName>
        <fullName evidence="1">Uncharacterized protein</fullName>
    </submittedName>
</protein>
<proteinExistence type="predicted"/>
<comment type="caution">
    <text evidence="1">The sequence shown here is derived from an EMBL/GenBank/DDBJ whole genome shotgun (WGS) entry which is preliminary data.</text>
</comment>